<evidence type="ECO:0000313" key="1">
    <source>
        <dbReference type="EMBL" id="ABJ85293.1"/>
    </source>
</evidence>
<dbReference type="EMBL" id="CP000473">
    <property type="protein sequence ID" value="ABJ85293.1"/>
    <property type="molecule type" value="Genomic_DNA"/>
</dbReference>
<dbReference type="HOGENOM" id="CLU_153067_1_0_0"/>
<dbReference type="eggNOG" id="COG4680">
    <property type="taxonomic scope" value="Bacteria"/>
</dbReference>
<dbReference type="KEGG" id="sus:Acid_4331"/>
<organism evidence="1">
    <name type="scientific">Solibacter usitatus (strain Ellin6076)</name>
    <dbReference type="NCBI Taxonomy" id="234267"/>
    <lineage>
        <taxon>Bacteria</taxon>
        <taxon>Pseudomonadati</taxon>
        <taxon>Acidobacteriota</taxon>
        <taxon>Terriglobia</taxon>
        <taxon>Bryobacterales</taxon>
        <taxon>Solibacteraceae</taxon>
        <taxon>Candidatus Solibacter</taxon>
    </lineage>
</organism>
<reference evidence="1" key="1">
    <citation type="submission" date="2006-10" db="EMBL/GenBank/DDBJ databases">
        <title>Complete sequence of Solibacter usitatus Ellin6076.</title>
        <authorList>
            <consortium name="US DOE Joint Genome Institute"/>
            <person name="Copeland A."/>
            <person name="Lucas S."/>
            <person name="Lapidus A."/>
            <person name="Barry K."/>
            <person name="Detter J.C."/>
            <person name="Glavina del Rio T."/>
            <person name="Hammon N."/>
            <person name="Israni S."/>
            <person name="Dalin E."/>
            <person name="Tice H."/>
            <person name="Pitluck S."/>
            <person name="Thompson L.S."/>
            <person name="Brettin T."/>
            <person name="Bruce D."/>
            <person name="Han C."/>
            <person name="Tapia R."/>
            <person name="Gilna P."/>
            <person name="Schmutz J."/>
            <person name="Larimer F."/>
            <person name="Land M."/>
            <person name="Hauser L."/>
            <person name="Kyrpides N."/>
            <person name="Mikhailova N."/>
            <person name="Janssen P.H."/>
            <person name="Kuske C.R."/>
            <person name="Richardson P."/>
        </authorList>
    </citation>
    <scope>NUCLEOTIDE SEQUENCE</scope>
    <source>
        <strain evidence="1">Ellin6076</strain>
    </source>
</reference>
<protein>
    <recommendedName>
        <fullName evidence="2">Type II toxin-antitoxin system HigB family toxin</fullName>
    </recommendedName>
</protein>
<dbReference type="OrthoDB" id="9799912at2"/>
<dbReference type="Pfam" id="PF09907">
    <property type="entry name" value="HigB_toxin"/>
    <property type="match status" value="1"/>
</dbReference>
<gene>
    <name evidence="1" type="ordered locus">Acid_4331</name>
</gene>
<dbReference type="AlphaFoldDB" id="Q01YH2"/>
<dbReference type="GO" id="GO:0004519">
    <property type="term" value="F:endonuclease activity"/>
    <property type="evidence" value="ECO:0007669"/>
    <property type="project" value="InterPro"/>
</dbReference>
<name>Q01YH2_SOLUE</name>
<accession>Q01YH2</accession>
<dbReference type="InterPro" id="IPR018669">
    <property type="entry name" value="Toxin_HigB"/>
</dbReference>
<dbReference type="GO" id="GO:0110001">
    <property type="term" value="C:toxin-antitoxin complex"/>
    <property type="evidence" value="ECO:0007669"/>
    <property type="project" value="InterPro"/>
</dbReference>
<dbReference type="GO" id="GO:0003723">
    <property type="term" value="F:RNA binding"/>
    <property type="evidence" value="ECO:0007669"/>
    <property type="project" value="InterPro"/>
</dbReference>
<evidence type="ECO:0008006" key="2">
    <source>
        <dbReference type="Google" id="ProtNLM"/>
    </source>
</evidence>
<dbReference type="STRING" id="234267.Acid_4331"/>
<dbReference type="InParanoid" id="Q01YH2"/>
<proteinExistence type="predicted"/>
<sequence>MRVISKGAITEFCRIHPDALEPLMHWYMVAKRANWQSLSEVRSDFRHADAVGLFTVFNVAGNKYRLVAVIKYRWKVIYLRYILSHAEYTKERWKS</sequence>